<evidence type="ECO:0000313" key="1">
    <source>
        <dbReference type="EMBL" id="CAA6823952.1"/>
    </source>
</evidence>
<organism evidence="1">
    <name type="scientific">uncultured Sulfurovum sp</name>
    <dbReference type="NCBI Taxonomy" id="269237"/>
    <lineage>
        <taxon>Bacteria</taxon>
        <taxon>Pseudomonadati</taxon>
        <taxon>Campylobacterota</taxon>
        <taxon>Epsilonproteobacteria</taxon>
        <taxon>Campylobacterales</taxon>
        <taxon>Sulfurovaceae</taxon>
        <taxon>Sulfurovum</taxon>
        <taxon>environmental samples</taxon>
    </lineage>
</organism>
<name>A0A6S6TT78_9BACT</name>
<gene>
    <name evidence="1" type="ORF">HELGO_WM1010</name>
</gene>
<reference evidence="1" key="1">
    <citation type="submission" date="2020-01" db="EMBL/GenBank/DDBJ databases">
        <authorList>
            <person name="Meier V. D."/>
            <person name="Meier V D."/>
        </authorList>
    </citation>
    <scope>NUCLEOTIDE SEQUENCE</scope>
    <source>
        <strain evidence="1">HLG_WM_MAG_01</strain>
    </source>
</reference>
<dbReference type="AlphaFoldDB" id="A0A6S6TT78"/>
<accession>A0A6S6TT78</accession>
<sequence length="56" mass="6540">MKKYLRGHNKQYFTLAVIAMYSTLHKLSKLNSNFKYHKLAYSLLPQKTAPPSLAQR</sequence>
<dbReference type="EMBL" id="CACVAS010000117">
    <property type="protein sequence ID" value="CAA6823952.1"/>
    <property type="molecule type" value="Genomic_DNA"/>
</dbReference>
<protein>
    <submittedName>
        <fullName evidence="1">Uncharacterized protein</fullName>
    </submittedName>
</protein>
<proteinExistence type="predicted"/>